<feature type="domain" description="Pyrroline-5-carboxylate reductase catalytic N-terminal" evidence="2">
    <location>
        <begin position="7"/>
        <end position="95"/>
    </location>
</feature>
<keyword evidence="4" id="KW-1185">Reference proteome</keyword>
<gene>
    <name evidence="3" type="ORF">NAEGRDRAFT_66113</name>
</gene>
<reference evidence="3 4" key="1">
    <citation type="journal article" date="2010" name="Cell">
        <title>The genome of Naegleria gruberi illuminates early eukaryotic versatility.</title>
        <authorList>
            <person name="Fritz-Laylin L.K."/>
            <person name="Prochnik S.E."/>
            <person name="Ginger M.L."/>
            <person name="Dacks J.B."/>
            <person name="Carpenter M.L."/>
            <person name="Field M.C."/>
            <person name="Kuo A."/>
            <person name="Paredez A."/>
            <person name="Chapman J."/>
            <person name="Pham J."/>
            <person name="Shu S."/>
            <person name="Neupane R."/>
            <person name="Cipriano M."/>
            <person name="Mancuso J."/>
            <person name="Tu H."/>
            <person name="Salamov A."/>
            <person name="Lindquist E."/>
            <person name="Shapiro H."/>
            <person name="Lucas S."/>
            <person name="Grigoriev I.V."/>
            <person name="Cande W.Z."/>
            <person name="Fulton C."/>
            <person name="Rokhsar D.S."/>
            <person name="Dawson S.C."/>
        </authorList>
    </citation>
    <scope>NUCLEOTIDE SEQUENCE [LARGE SCALE GENOMIC DNA]</scope>
    <source>
        <strain evidence="3 4">NEG-M</strain>
    </source>
</reference>
<dbReference type="EMBL" id="GG738861">
    <property type="protein sequence ID" value="EFC45746.1"/>
    <property type="molecule type" value="Genomic_DNA"/>
</dbReference>
<proteinExistence type="predicted"/>
<dbReference type="RefSeq" id="XP_002678490.1">
    <property type="nucleotide sequence ID" value="XM_002678444.1"/>
</dbReference>
<dbReference type="InterPro" id="IPR028939">
    <property type="entry name" value="P5C_Rdtase_cat_N"/>
</dbReference>
<dbReference type="InterPro" id="IPR051267">
    <property type="entry name" value="STEAP_metalloreductase"/>
</dbReference>
<dbReference type="GO" id="GO:0016491">
    <property type="term" value="F:oxidoreductase activity"/>
    <property type="evidence" value="ECO:0007669"/>
    <property type="project" value="UniProtKB-KW"/>
</dbReference>
<dbReference type="InParanoid" id="D2VB71"/>
<dbReference type="GeneID" id="8858969"/>
<dbReference type="Pfam" id="PF03807">
    <property type="entry name" value="F420_oxidored"/>
    <property type="match status" value="1"/>
</dbReference>
<protein>
    <submittedName>
        <fullName evidence="3">Predicted protein</fullName>
    </submittedName>
</protein>
<evidence type="ECO:0000313" key="3">
    <source>
        <dbReference type="EMBL" id="EFC45746.1"/>
    </source>
</evidence>
<dbReference type="KEGG" id="ngr:NAEGRDRAFT_66113"/>
<dbReference type="SUPFAM" id="SSF51735">
    <property type="entry name" value="NAD(P)-binding Rossmann-fold domains"/>
    <property type="match status" value="1"/>
</dbReference>
<accession>D2VB71</accession>
<keyword evidence="1" id="KW-0560">Oxidoreductase</keyword>
<organism evidence="4">
    <name type="scientific">Naegleria gruberi</name>
    <name type="common">Amoeba</name>
    <dbReference type="NCBI Taxonomy" id="5762"/>
    <lineage>
        <taxon>Eukaryota</taxon>
        <taxon>Discoba</taxon>
        <taxon>Heterolobosea</taxon>
        <taxon>Tetramitia</taxon>
        <taxon>Eutetramitia</taxon>
        <taxon>Vahlkampfiidae</taxon>
        <taxon>Naegleria</taxon>
    </lineage>
</organism>
<dbReference type="eggNOG" id="ENOG502S23X">
    <property type="taxonomic scope" value="Eukaryota"/>
</dbReference>
<dbReference type="OMA" id="VPYKAYP"/>
<dbReference type="VEuPathDB" id="AmoebaDB:NAEGRDRAFT_66113"/>
<dbReference type="Gene3D" id="3.40.50.720">
    <property type="entry name" value="NAD(P)-binding Rossmann-like Domain"/>
    <property type="match status" value="1"/>
</dbReference>
<evidence type="ECO:0000259" key="2">
    <source>
        <dbReference type="Pfam" id="PF03807"/>
    </source>
</evidence>
<dbReference type="Proteomes" id="UP000006671">
    <property type="component" value="Unassembled WGS sequence"/>
</dbReference>
<dbReference type="OrthoDB" id="550646at2759"/>
<sequence length="268" mass="30013">MSKKYNIGIIGAGNIGSALAKHLVALGHSVVIANSRGPQTLIEVEKETGAKAVQISETIKDIVIVTIPFKNIEQLPKDLFRNAPKDLVIIDTNNYYPGFRDAPIESLDKLELTHSEWVSKTIGRSVVKVFNNISTYSLKFKPTQDKKHRVALPIAGDDEKAKAIVFDLVDQIGFDPVDAGSLKDSWRQHPGTPSYGCDYGKEELQEKLKQADQSLSLKKLQQAFVLYGQAVEQFNKEKGKEWTMVEYLLQGGEEFNDKFVDIQRSLYQ</sequence>
<name>D2VB71_NAEGR</name>
<evidence type="ECO:0000256" key="1">
    <source>
        <dbReference type="ARBA" id="ARBA00023002"/>
    </source>
</evidence>
<dbReference type="InterPro" id="IPR036291">
    <property type="entry name" value="NAD(P)-bd_dom_sf"/>
</dbReference>
<dbReference type="PANTHER" id="PTHR14239">
    <property type="entry name" value="DUDULIN-RELATED"/>
    <property type="match status" value="1"/>
</dbReference>
<evidence type="ECO:0000313" key="4">
    <source>
        <dbReference type="Proteomes" id="UP000006671"/>
    </source>
</evidence>
<dbReference type="AlphaFoldDB" id="D2VB71"/>